<dbReference type="RefSeq" id="WP_027885888.1">
    <property type="nucleotide sequence ID" value="NZ_BMWY01000001.1"/>
</dbReference>
<evidence type="ECO:0008006" key="4">
    <source>
        <dbReference type="Google" id="ProtNLM"/>
    </source>
</evidence>
<dbReference type="InterPro" id="IPR038636">
    <property type="entry name" value="Wzi_sf"/>
</dbReference>
<sequence>MKVLMVVLSAFLFVSAYAQDNLQQDERFPVFTECENVNYSEQENCFYNQIRAKVMTNFELPDAVAEDNYQGKITVLFEVTPEGKFRVIYVDAVYDELKQEAEKVFTELDEVKPATYNGNPIYMQFRMPIYLPLDRNKSASENNQIVAQEVNVEGNSVANESNSTQKKSLPKKKEIYSEEYDSVSKSLSAYTHKQFLSHLNIPFSHEVYNRFDDEMNRVGTNTHTASKPFLYSDVKPYYDFQKENEALAYDVDSWLGRKFFNEHMVRIQSEKYWFVADVAADLQIGKDFDADFSTTYNNTRAAVIQGGIGKDLNFYAAVYESQGRFAQYFNQYAESIRPDGGNPAIIPGRGIAKEFGEDYDYPVAEGYLSYSPSEHFNVQFGHGKNFIGDGYRSLLMSDVASPYPFFKLNTSFWKLKYTNTWMSMRDVRPAVTESGSFRTKYVANHYLSYNVTKRLNIGLFESVIWENDNDRGFDLNYLNPVIFYRAIEFSTGSRGGNALIGLTGKYKWSNHFNMYGQLMIDEFSSSDIFGGEQSYKNKLGFQLGLKYFNAFNLDNLYLQLEFNKVRPYTYSHNEITLNYGHNNQSLAHLWGANFRELIAIARYKKDRLYGHVKFIVGKRGFELEPDLNPFYGSDIYGNDENRPSDNGNEMFQGNAADFLYGELELGYIVNPATNLKVYANFIHRNLNADLPGVNYGFQKNTSWVNFGFRTDLFNWYYDF</sequence>
<evidence type="ECO:0000313" key="3">
    <source>
        <dbReference type="Proteomes" id="UP000615593"/>
    </source>
</evidence>
<evidence type="ECO:0000256" key="1">
    <source>
        <dbReference type="SAM" id="SignalP"/>
    </source>
</evidence>
<comment type="caution">
    <text evidence="2">The sequence shown here is derived from an EMBL/GenBank/DDBJ whole genome shotgun (WGS) entry which is preliminary data.</text>
</comment>
<protein>
    <recommendedName>
        <fullName evidence="4">Protein involved in gliding motility RemB</fullName>
    </recommendedName>
</protein>
<reference evidence="3" key="1">
    <citation type="journal article" date="2019" name="Int. J. Syst. Evol. Microbiol.">
        <title>The Global Catalogue of Microorganisms (GCM) 10K type strain sequencing project: providing services to taxonomists for standard genome sequencing and annotation.</title>
        <authorList>
            <consortium name="The Broad Institute Genomics Platform"/>
            <consortium name="The Broad Institute Genome Sequencing Center for Infectious Disease"/>
            <person name="Wu L."/>
            <person name="Ma J."/>
        </authorList>
    </citation>
    <scope>NUCLEOTIDE SEQUENCE [LARGE SCALE GENOMIC DNA]</scope>
    <source>
        <strain evidence="3">KCTC 12708</strain>
    </source>
</reference>
<dbReference type="Gene3D" id="2.40.160.130">
    <property type="entry name" value="Capsule assembly protein Wzi"/>
    <property type="match status" value="1"/>
</dbReference>
<dbReference type="Proteomes" id="UP000615593">
    <property type="component" value="Unassembled WGS sequence"/>
</dbReference>
<dbReference type="GeneID" id="94367913"/>
<dbReference type="EMBL" id="BMWY01000001">
    <property type="protein sequence ID" value="GGZ44991.1"/>
    <property type="molecule type" value="Genomic_DNA"/>
</dbReference>
<feature type="signal peptide" evidence="1">
    <location>
        <begin position="1"/>
        <end position="18"/>
    </location>
</feature>
<keyword evidence="3" id="KW-1185">Reference proteome</keyword>
<name>A0ABQ3BI69_9FLAO</name>
<keyword evidence="1" id="KW-0732">Signal</keyword>
<organism evidence="2 3">
    <name type="scientific">Mesonia mobilis</name>
    <dbReference type="NCBI Taxonomy" id="369791"/>
    <lineage>
        <taxon>Bacteria</taxon>
        <taxon>Pseudomonadati</taxon>
        <taxon>Bacteroidota</taxon>
        <taxon>Flavobacteriia</taxon>
        <taxon>Flavobacteriales</taxon>
        <taxon>Flavobacteriaceae</taxon>
        <taxon>Mesonia</taxon>
    </lineage>
</organism>
<accession>A0ABQ3BI69</accession>
<dbReference type="Gene3D" id="3.30.1150.10">
    <property type="match status" value="1"/>
</dbReference>
<proteinExistence type="predicted"/>
<feature type="chain" id="PRO_5047206458" description="Protein involved in gliding motility RemB" evidence="1">
    <location>
        <begin position="19"/>
        <end position="719"/>
    </location>
</feature>
<gene>
    <name evidence="2" type="ORF">GCM10008088_02700</name>
</gene>
<evidence type="ECO:0000313" key="2">
    <source>
        <dbReference type="EMBL" id="GGZ44991.1"/>
    </source>
</evidence>